<gene>
    <name evidence="9" type="ORF">A2849_00675</name>
</gene>
<dbReference type="PANTHER" id="PTHR21716">
    <property type="entry name" value="TRANSMEMBRANE PROTEIN"/>
    <property type="match status" value="1"/>
</dbReference>
<comment type="caution">
    <text evidence="9">The sequence shown here is derived from an EMBL/GenBank/DDBJ whole genome shotgun (WGS) entry which is preliminary data.</text>
</comment>
<keyword evidence="5 8" id="KW-0812">Transmembrane</keyword>
<feature type="transmembrane region" description="Helical" evidence="8">
    <location>
        <begin position="163"/>
        <end position="185"/>
    </location>
</feature>
<feature type="transmembrane region" description="Helical" evidence="8">
    <location>
        <begin position="282"/>
        <end position="304"/>
    </location>
</feature>
<evidence type="ECO:0000256" key="1">
    <source>
        <dbReference type="ARBA" id="ARBA00004651"/>
    </source>
</evidence>
<evidence type="ECO:0000256" key="4">
    <source>
        <dbReference type="ARBA" id="ARBA00022475"/>
    </source>
</evidence>
<keyword evidence="6 8" id="KW-1133">Transmembrane helix</keyword>
<dbReference type="PANTHER" id="PTHR21716:SF53">
    <property type="entry name" value="PERMEASE PERM-RELATED"/>
    <property type="match status" value="1"/>
</dbReference>
<dbReference type="GO" id="GO:0005886">
    <property type="term" value="C:plasma membrane"/>
    <property type="evidence" value="ECO:0007669"/>
    <property type="project" value="UniProtKB-SubCell"/>
</dbReference>
<name>A0A1G2M9B0_9BACT</name>
<evidence type="ECO:0000313" key="9">
    <source>
        <dbReference type="EMBL" id="OHA20495.1"/>
    </source>
</evidence>
<comment type="similarity">
    <text evidence="2">Belongs to the autoinducer-2 exporter (AI-2E) (TC 2.A.86) family.</text>
</comment>
<dbReference type="EMBL" id="MHRI01000029">
    <property type="protein sequence ID" value="OHA20495.1"/>
    <property type="molecule type" value="Genomic_DNA"/>
</dbReference>
<reference evidence="9 10" key="1">
    <citation type="journal article" date="2016" name="Nat. Commun.">
        <title>Thousands of microbial genomes shed light on interconnected biogeochemical processes in an aquifer system.</title>
        <authorList>
            <person name="Anantharaman K."/>
            <person name="Brown C.T."/>
            <person name="Hug L.A."/>
            <person name="Sharon I."/>
            <person name="Castelle C.J."/>
            <person name="Probst A.J."/>
            <person name="Thomas B.C."/>
            <person name="Singh A."/>
            <person name="Wilkins M.J."/>
            <person name="Karaoz U."/>
            <person name="Brodie E.L."/>
            <person name="Williams K.H."/>
            <person name="Hubbard S.S."/>
            <person name="Banfield J.F."/>
        </authorList>
    </citation>
    <scope>NUCLEOTIDE SEQUENCE [LARGE SCALE GENOMIC DNA]</scope>
</reference>
<dbReference type="AlphaFoldDB" id="A0A1G2M9B0"/>
<comment type="subcellular location">
    <subcellularLocation>
        <location evidence="1">Cell membrane</location>
        <topology evidence="1">Multi-pass membrane protein</topology>
    </subcellularLocation>
</comment>
<evidence type="ECO:0000256" key="6">
    <source>
        <dbReference type="ARBA" id="ARBA00022989"/>
    </source>
</evidence>
<evidence type="ECO:0008006" key="11">
    <source>
        <dbReference type="Google" id="ProtNLM"/>
    </source>
</evidence>
<feature type="transmembrane region" description="Helical" evidence="8">
    <location>
        <begin position="324"/>
        <end position="352"/>
    </location>
</feature>
<feature type="transmembrane region" description="Helical" evidence="8">
    <location>
        <begin position="20"/>
        <end position="44"/>
    </location>
</feature>
<evidence type="ECO:0000256" key="7">
    <source>
        <dbReference type="ARBA" id="ARBA00023136"/>
    </source>
</evidence>
<feature type="transmembrane region" description="Helical" evidence="8">
    <location>
        <begin position="64"/>
        <end position="86"/>
    </location>
</feature>
<feature type="transmembrane region" description="Helical" evidence="8">
    <location>
        <begin position="248"/>
        <end position="270"/>
    </location>
</feature>
<sequence>MSLPPFTTINLTTGTLIRAMLVFIFFVLLFYLRGVLLVLLTAVVIASSIEPLTLWLHRFRIPRLIAVISIYIMLAVVFIGVFYFFVPSLLSDTANFLRVVPAFLEGVSPPIAASRDSVLQGADLAQTLSQGISGSAAPSSLSAVFTDLSQILGSFAKGFWDNISVVFGGILQFILIVVLSFYLAVQEDGVAAFLRVVTPERYEPHLLSLWKRTQRKIGYWMQGQLFLAVLVGVLVYLGLMILGIKNALFLAVLAAIFETIPLFGPILAAIPAIGIAYASGTAVADPGVTSALLIAGWYLIIQQFENHLFYPWVVKKIVGVPPMIVILALIVGAQLGGFLGLFVSVPVVATLMEFLDDVQRRKQNTT</sequence>
<dbReference type="Pfam" id="PF01594">
    <property type="entry name" value="AI-2E_transport"/>
    <property type="match status" value="1"/>
</dbReference>
<evidence type="ECO:0000256" key="3">
    <source>
        <dbReference type="ARBA" id="ARBA00022448"/>
    </source>
</evidence>
<evidence type="ECO:0000256" key="5">
    <source>
        <dbReference type="ARBA" id="ARBA00022692"/>
    </source>
</evidence>
<protein>
    <recommendedName>
        <fullName evidence="11">AI-2E family transporter</fullName>
    </recommendedName>
</protein>
<dbReference type="Proteomes" id="UP000178121">
    <property type="component" value="Unassembled WGS sequence"/>
</dbReference>
<keyword evidence="3" id="KW-0813">Transport</keyword>
<accession>A0A1G2M9B0</accession>
<dbReference type="GO" id="GO:0055085">
    <property type="term" value="P:transmembrane transport"/>
    <property type="evidence" value="ECO:0007669"/>
    <property type="project" value="TreeGrafter"/>
</dbReference>
<evidence type="ECO:0000256" key="2">
    <source>
        <dbReference type="ARBA" id="ARBA00009773"/>
    </source>
</evidence>
<keyword evidence="4" id="KW-1003">Cell membrane</keyword>
<evidence type="ECO:0000313" key="10">
    <source>
        <dbReference type="Proteomes" id="UP000178121"/>
    </source>
</evidence>
<feature type="transmembrane region" description="Helical" evidence="8">
    <location>
        <begin position="219"/>
        <end position="242"/>
    </location>
</feature>
<proteinExistence type="inferred from homology"/>
<keyword evidence="7 8" id="KW-0472">Membrane</keyword>
<evidence type="ECO:0000256" key="8">
    <source>
        <dbReference type="SAM" id="Phobius"/>
    </source>
</evidence>
<dbReference type="InterPro" id="IPR002549">
    <property type="entry name" value="AI-2E-like"/>
</dbReference>
<organism evidence="9 10">
    <name type="scientific">Candidatus Taylorbacteria bacterium RIFCSPHIGHO2_01_FULL_51_15</name>
    <dbReference type="NCBI Taxonomy" id="1802304"/>
    <lineage>
        <taxon>Bacteria</taxon>
        <taxon>Candidatus Tayloriibacteriota</taxon>
    </lineage>
</organism>